<evidence type="ECO:0000313" key="2">
    <source>
        <dbReference type="Proteomes" id="UP001159363"/>
    </source>
</evidence>
<proteinExistence type="predicted"/>
<evidence type="ECO:0000313" key="1">
    <source>
        <dbReference type="EMBL" id="KAJ8868890.1"/>
    </source>
</evidence>
<keyword evidence="2" id="KW-1185">Reference proteome</keyword>
<dbReference type="Pfam" id="PF14223">
    <property type="entry name" value="Retrotran_gag_2"/>
    <property type="match status" value="1"/>
</dbReference>
<name>A0ABQ9G8Z2_9NEOP</name>
<protein>
    <submittedName>
        <fullName evidence="1">Uncharacterized protein</fullName>
    </submittedName>
</protein>
<comment type="caution">
    <text evidence="1">The sequence shown here is derived from an EMBL/GenBank/DDBJ whole genome shotgun (WGS) entry which is preliminary data.</text>
</comment>
<sequence>MDFRQVYFVKQISKMVERLDWKFQITCALKAKGMYNTVVEKVKKPDDEILSEKWTMDDANTMFVLTSSMDFSQITLIEYCENLFEIFEKLDSVYQQKLEFSHMALLERFLNLKMEGNEGIIK</sequence>
<gene>
    <name evidence="1" type="ORF">PR048_030431</name>
</gene>
<dbReference type="EMBL" id="JARBHB010000014">
    <property type="protein sequence ID" value="KAJ8868890.1"/>
    <property type="molecule type" value="Genomic_DNA"/>
</dbReference>
<organism evidence="1 2">
    <name type="scientific">Dryococelus australis</name>
    <dbReference type="NCBI Taxonomy" id="614101"/>
    <lineage>
        <taxon>Eukaryota</taxon>
        <taxon>Metazoa</taxon>
        <taxon>Ecdysozoa</taxon>
        <taxon>Arthropoda</taxon>
        <taxon>Hexapoda</taxon>
        <taxon>Insecta</taxon>
        <taxon>Pterygota</taxon>
        <taxon>Neoptera</taxon>
        <taxon>Polyneoptera</taxon>
        <taxon>Phasmatodea</taxon>
        <taxon>Verophasmatodea</taxon>
        <taxon>Anareolatae</taxon>
        <taxon>Phasmatidae</taxon>
        <taxon>Eurycanthinae</taxon>
        <taxon>Dryococelus</taxon>
    </lineage>
</organism>
<dbReference type="Proteomes" id="UP001159363">
    <property type="component" value="Chromosome 13"/>
</dbReference>
<accession>A0ABQ9G8Z2</accession>
<reference evidence="1 2" key="1">
    <citation type="submission" date="2023-02" db="EMBL/GenBank/DDBJ databases">
        <title>LHISI_Scaffold_Assembly.</title>
        <authorList>
            <person name="Stuart O.P."/>
            <person name="Cleave R."/>
            <person name="Magrath M.J.L."/>
            <person name="Mikheyev A.S."/>
        </authorList>
    </citation>
    <scope>NUCLEOTIDE SEQUENCE [LARGE SCALE GENOMIC DNA]</scope>
    <source>
        <strain evidence="1">Daus_M_001</strain>
        <tissue evidence="1">Leg muscle</tissue>
    </source>
</reference>